<sequence length="360" mass="41491">MFKERILHSNHRRILIIFSLLTVMVTAAFSGGAWWKGNEEDVIATVNGSPIHVEEFQRAIRLNKSAIMNYFRDQHHADQSETFWTTSFDGEIPIEMLKKKALDDCVRLKARLLQAKDLGILQDISYPGFLRQLQQENHRRAQAIKNRQVVYGPERYDEDTYLEYLLTNSTLAVKQHLQQNALKQGESSLRLFYEEHKDQRYRTRGYVTVQRISSTILDSNHQIDPALEQKVKRLFEEAHARLLSGASFEDVAAAYAAPGTELELTIDLGDERRNARSPVAQAAAKLSVQEMSQIIEDNGSLHLLKCIERVEPDSAYLAYEQVKDQVLQDYVNGEYETRIREMTASAQVVRHDKLYQSFQM</sequence>
<proteinExistence type="predicted"/>
<dbReference type="RefSeq" id="WP_036692358.1">
    <property type="nucleotide sequence ID" value="NZ_JNVM01000044.1"/>
</dbReference>
<keyword evidence="4" id="KW-0697">Rotamase</keyword>
<evidence type="ECO:0000259" key="6">
    <source>
        <dbReference type="Pfam" id="PF13145"/>
    </source>
</evidence>
<protein>
    <recommendedName>
        <fullName evidence="2">peptidylprolyl isomerase</fullName>
        <ecNumber evidence="2">5.2.1.8</ecNumber>
    </recommendedName>
</protein>
<dbReference type="SUPFAM" id="SSF54534">
    <property type="entry name" value="FKBP-like"/>
    <property type="match status" value="1"/>
</dbReference>
<comment type="caution">
    <text evidence="7">The sequence shown here is derived from an EMBL/GenBank/DDBJ whole genome shotgun (WGS) entry which is preliminary data.</text>
</comment>
<keyword evidence="5 7" id="KW-0413">Isomerase</keyword>
<dbReference type="PANTHER" id="PTHR47245">
    <property type="entry name" value="PEPTIDYLPROLYL ISOMERASE"/>
    <property type="match status" value="1"/>
</dbReference>
<accession>A0A081NUH3</accession>
<evidence type="ECO:0000256" key="5">
    <source>
        <dbReference type="ARBA" id="ARBA00023235"/>
    </source>
</evidence>
<keyword evidence="3" id="KW-0732">Signal</keyword>
<dbReference type="EC" id="5.2.1.8" evidence="2"/>
<feature type="domain" description="PpiC" evidence="6">
    <location>
        <begin position="187"/>
        <end position="324"/>
    </location>
</feature>
<dbReference type="eggNOG" id="ENOG5032ZJ3">
    <property type="taxonomic scope" value="Bacteria"/>
</dbReference>
<dbReference type="GO" id="GO:0003755">
    <property type="term" value="F:peptidyl-prolyl cis-trans isomerase activity"/>
    <property type="evidence" value="ECO:0007669"/>
    <property type="project" value="UniProtKB-KW"/>
</dbReference>
<dbReference type="InterPro" id="IPR027304">
    <property type="entry name" value="Trigger_fact/SurA_dom_sf"/>
</dbReference>
<gene>
    <name evidence="7" type="ORF">ET33_27830</name>
</gene>
<evidence type="ECO:0000256" key="2">
    <source>
        <dbReference type="ARBA" id="ARBA00013194"/>
    </source>
</evidence>
<dbReference type="Pfam" id="PF13624">
    <property type="entry name" value="SurA_N_3"/>
    <property type="match status" value="1"/>
</dbReference>
<dbReference type="EMBL" id="JNVM01000044">
    <property type="protein sequence ID" value="KEQ22096.1"/>
    <property type="molecule type" value="Genomic_DNA"/>
</dbReference>
<dbReference type="InterPro" id="IPR050245">
    <property type="entry name" value="PrsA_foldase"/>
</dbReference>
<dbReference type="InterPro" id="IPR000297">
    <property type="entry name" value="PPIase_PpiC"/>
</dbReference>
<dbReference type="Proteomes" id="UP000028123">
    <property type="component" value="Unassembled WGS sequence"/>
</dbReference>
<evidence type="ECO:0000256" key="3">
    <source>
        <dbReference type="ARBA" id="ARBA00022729"/>
    </source>
</evidence>
<evidence type="ECO:0000256" key="4">
    <source>
        <dbReference type="ARBA" id="ARBA00023110"/>
    </source>
</evidence>
<comment type="catalytic activity">
    <reaction evidence="1">
        <text>[protein]-peptidylproline (omega=180) = [protein]-peptidylproline (omega=0)</text>
        <dbReference type="Rhea" id="RHEA:16237"/>
        <dbReference type="Rhea" id="RHEA-COMP:10747"/>
        <dbReference type="Rhea" id="RHEA-COMP:10748"/>
        <dbReference type="ChEBI" id="CHEBI:83833"/>
        <dbReference type="ChEBI" id="CHEBI:83834"/>
        <dbReference type="EC" id="5.2.1.8"/>
    </reaction>
</comment>
<dbReference type="Gene3D" id="3.10.50.40">
    <property type="match status" value="1"/>
</dbReference>
<name>A0A081NUH3_9BACL</name>
<keyword evidence="8" id="KW-1185">Reference proteome</keyword>
<dbReference type="InterPro" id="IPR046357">
    <property type="entry name" value="PPIase_dom_sf"/>
</dbReference>
<dbReference type="OrthoDB" id="4229635at2"/>
<evidence type="ECO:0000256" key="1">
    <source>
        <dbReference type="ARBA" id="ARBA00000971"/>
    </source>
</evidence>
<evidence type="ECO:0000313" key="8">
    <source>
        <dbReference type="Proteomes" id="UP000028123"/>
    </source>
</evidence>
<dbReference type="SUPFAM" id="SSF109998">
    <property type="entry name" value="Triger factor/SurA peptide-binding domain-like"/>
    <property type="match status" value="1"/>
</dbReference>
<dbReference type="Pfam" id="PF13145">
    <property type="entry name" value="Rotamase_2"/>
    <property type="match status" value="1"/>
</dbReference>
<evidence type="ECO:0000313" key="7">
    <source>
        <dbReference type="EMBL" id="KEQ22096.1"/>
    </source>
</evidence>
<reference evidence="7 8" key="1">
    <citation type="submission" date="2014-06" db="EMBL/GenBank/DDBJ databases">
        <title>Draft genome sequence of Paenibacillus sp. MSt1.</title>
        <authorList>
            <person name="Aw Y.K."/>
            <person name="Ong K.S."/>
            <person name="Gan H.M."/>
            <person name="Lee S.M."/>
        </authorList>
    </citation>
    <scope>NUCLEOTIDE SEQUENCE [LARGE SCALE GENOMIC DNA]</scope>
    <source>
        <strain evidence="7 8">MSt1</strain>
    </source>
</reference>
<dbReference type="PANTHER" id="PTHR47245:SF1">
    <property type="entry name" value="FOLDASE PROTEIN PRSA"/>
    <property type="match status" value="1"/>
</dbReference>
<dbReference type="AlphaFoldDB" id="A0A081NUH3"/>
<organism evidence="7 8">
    <name type="scientific">Paenibacillus tyrfis</name>
    <dbReference type="NCBI Taxonomy" id="1501230"/>
    <lineage>
        <taxon>Bacteria</taxon>
        <taxon>Bacillati</taxon>
        <taxon>Bacillota</taxon>
        <taxon>Bacilli</taxon>
        <taxon>Bacillales</taxon>
        <taxon>Paenibacillaceae</taxon>
        <taxon>Paenibacillus</taxon>
    </lineage>
</organism>